<proteinExistence type="inferred from homology"/>
<dbReference type="EMBL" id="CP011797">
    <property type="protein sequence ID" value="ATX78403.1"/>
    <property type="molecule type" value="Genomic_DNA"/>
</dbReference>
<evidence type="ECO:0000256" key="10">
    <source>
        <dbReference type="ARBA" id="ARBA00047937"/>
    </source>
</evidence>
<dbReference type="PANTHER" id="PTHR30075">
    <property type="entry name" value="GLYCYL-TRNA SYNTHETASE"/>
    <property type="match status" value="1"/>
</dbReference>
<dbReference type="GO" id="GO:0004820">
    <property type="term" value="F:glycine-tRNA ligase activity"/>
    <property type="evidence" value="ECO:0007669"/>
    <property type="project" value="UniProtKB-UniRule"/>
</dbReference>
<dbReference type="SUPFAM" id="SSF109604">
    <property type="entry name" value="HD-domain/PDEase-like"/>
    <property type="match status" value="1"/>
</dbReference>
<dbReference type="GO" id="GO:0006426">
    <property type="term" value="P:glycyl-tRNA aminoacylation"/>
    <property type="evidence" value="ECO:0007669"/>
    <property type="project" value="UniProtKB-UniRule"/>
</dbReference>
<comment type="catalytic activity">
    <reaction evidence="10 11">
        <text>tRNA(Gly) + glycine + ATP = glycyl-tRNA(Gly) + AMP + diphosphate</text>
        <dbReference type="Rhea" id="RHEA:16013"/>
        <dbReference type="Rhea" id="RHEA-COMP:9664"/>
        <dbReference type="Rhea" id="RHEA-COMP:9683"/>
        <dbReference type="ChEBI" id="CHEBI:30616"/>
        <dbReference type="ChEBI" id="CHEBI:33019"/>
        <dbReference type="ChEBI" id="CHEBI:57305"/>
        <dbReference type="ChEBI" id="CHEBI:78442"/>
        <dbReference type="ChEBI" id="CHEBI:78522"/>
        <dbReference type="ChEBI" id="CHEBI:456215"/>
        <dbReference type="EC" id="6.1.1.14"/>
    </reaction>
</comment>
<evidence type="ECO:0000256" key="9">
    <source>
        <dbReference type="ARBA" id="ARBA00023146"/>
    </source>
</evidence>
<gene>
    <name evidence="11" type="primary">glyS</name>
    <name evidence="13" type="ORF">REIFOR_03300</name>
</gene>
<evidence type="ECO:0000256" key="1">
    <source>
        <dbReference type="ARBA" id="ARBA00004496"/>
    </source>
</evidence>
<evidence type="ECO:0000256" key="8">
    <source>
        <dbReference type="ARBA" id="ARBA00022917"/>
    </source>
</evidence>
<dbReference type="PANTHER" id="PTHR30075:SF2">
    <property type="entry name" value="GLYCINE--TRNA LIGASE, CHLOROPLASTIC_MITOCHONDRIAL 2"/>
    <property type="match status" value="1"/>
</dbReference>
<keyword evidence="9 11" id="KW-0030">Aminoacyl-tRNA synthetase</keyword>
<evidence type="ECO:0000313" key="14">
    <source>
        <dbReference type="Proteomes" id="UP000229757"/>
    </source>
</evidence>
<comment type="subunit">
    <text evidence="3 11">Tetramer of two alpha and two beta subunits.</text>
</comment>
<organism evidence="13 14">
    <name type="scientific">Reinekea forsetii</name>
    <dbReference type="NCBI Taxonomy" id="1336806"/>
    <lineage>
        <taxon>Bacteria</taxon>
        <taxon>Pseudomonadati</taxon>
        <taxon>Pseudomonadota</taxon>
        <taxon>Gammaproteobacteria</taxon>
        <taxon>Oceanospirillales</taxon>
        <taxon>Saccharospirillaceae</taxon>
        <taxon>Reinekea</taxon>
    </lineage>
</organism>
<comment type="subcellular location">
    <subcellularLocation>
        <location evidence="1 11">Cytoplasm</location>
    </subcellularLocation>
</comment>
<keyword evidence="14" id="KW-1185">Reference proteome</keyword>
<dbReference type="HAMAP" id="MF_00255">
    <property type="entry name" value="Gly_tRNA_synth_beta"/>
    <property type="match status" value="1"/>
</dbReference>
<dbReference type="PROSITE" id="PS50861">
    <property type="entry name" value="AA_TRNA_LIGASE_II_GLYAB"/>
    <property type="match status" value="1"/>
</dbReference>
<evidence type="ECO:0000256" key="11">
    <source>
        <dbReference type="HAMAP-Rule" id="MF_00255"/>
    </source>
</evidence>
<keyword evidence="8 11" id="KW-0648">Protein biosynthesis</keyword>
<dbReference type="GO" id="GO:0005524">
    <property type="term" value="F:ATP binding"/>
    <property type="evidence" value="ECO:0007669"/>
    <property type="project" value="UniProtKB-UniRule"/>
</dbReference>
<evidence type="ECO:0000256" key="2">
    <source>
        <dbReference type="ARBA" id="ARBA00008226"/>
    </source>
</evidence>
<sequence length="689" mass="74478">MMTQADFLIELGTEELPPKALSTLMNAFAEGILERLSSAGLSFDANVRYGAPRRLALHITNLQLHQPDEQIERRGPALKAAFDPAGEPTKAVLGFARSCGVEVSDLVTLETDKGAWLVYQGTKAGQATEALLPGIVQQALDNLPIAKRMRWGSRRDEFVRPVKWLLMLLGDQVVPTTVYGVAAGNVTRGHRFHAPVELVVPNPAAYADLLRSEGKVIASFSERHELIETAVKQAAQAKGLIAVIDPDLLDEVTGLNEWPVALVGQFEARFLDVPAEALMSSMEEHQKYFPTVDAQGAIQPYFIFIANIDSSDPALVIAGNEKVIRPRLADAAFFWETDKKTPLVERVERLKTLMFQQQLGSVFDKSHRLQSIAGFIAGEIGASVSAAERAALLAKADLVTDMVCEFTDLQGIAGHYYALADGESESVAAAILEQYKPAGAGDDLPQAREGMALALADRLDNLSGLFGIGQPPSGTKDPFALRRAAVGVLRILVERKLPLDLVTLVEFAAAQHANLPKQDIVVADVVSYILDRFSAGYHDAGFRTEIFQAVRALNPTQPYDIDLRVRAVVAFSQLDQAAALAAANKRVSNLLAKVDGPVDTPVDPSLFTEAAEAELFAALEAVTSSVTEAVQQSHYGLALTELAGLRDVVDTFFDQVMVMADDAAVRANRLALLAKLRGLFLQVADISVL</sequence>
<dbReference type="PRINTS" id="PR01045">
    <property type="entry name" value="TRNASYNTHGB"/>
</dbReference>
<dbReference type="InterPro" id="IPR015944">
    <property type="entry name" value="Gly-tRNA-synth_bsu"/>
</dbReference>
<dbReference type="GO" id="GO:0005829">
    <property type="term" value="C:cytosol"/>
    <property type="evidence" value="ECO:0007669"/>
    <property type="project" value="TreeGrafter"/>
</dbReference>
<reference evidence="13 14" key="1">
    <citation type="journal article" date="2017" name="Environ. Microbiol.">
        <title>Genomic and physiological analyses of 'Reinekea forsetii' reveal a versatile opportunistic lifestyle during spring algae blooms.</title>
        <authorList>
            <person name="Avci B."/>
            <person name="Hahnke R.L."/>
            <person name="Chafee M."/>
            <person name="Fischer T."/>
            <person name="Gruber-Vodicka H."/>
            <person name="Tegetmeyer H.E."/>
            <person name="Harder J."/>
            <person name="Fuchs B.M."/>
            <person name="Amann R.I."/>
            <person name="Teeling H."/>
        </authorList>
    </citation>
    <scope>NUCLEOTIDE SEQUENCE [LARGE SCALE GENOMIC DNA]</scope>
    <source>
        <strain evidence="13 14">Hel1_31_D35</strain>
    </source>
</reference>
<dbReference type="Pfam" id="PF02092">
    <property type="entry name" value="tRNA_synt_2f"/>
    <property type="match status" value="1"/>
</dbReference>
<comment type="similarity">
    <text evidence="2 11">Belongs to the class-II aminoacyl-tRNA synthetase family.</text>
</comment>
<dbReference type="NCBIfam" id="TIGR00211">
    <property type="entry name" value="glyS"/>
    <property type="match status" value="1"/>
</dbReference>
<evidence type="ECO:0000256" key="4">
    <source>
        <dbReference type="ARBA" id="ARBA00022490"/>
    </source>
</evidence>
<evidence type="ECO:0000256" key="6">
    <source>
        <dbReference type="ARBA" id="ARBA00022741"/>
    </source>
</evidence>
<keyword evidence="7 11" id="KW-0067">ATP-binding</keyword>
<dbReference type="RefSeq" id="WP_319418066.1">
    <property type="nucleotide sequence ID" value="NZ_CP011797.1"/>
</dbReference>
<accession>A0A2K8KUN0</accession>
<dbReference type="InterPro" id="IPR008909">
    <property type="entry name" value="DALR_anticod-bd"/>
</dbReference>
<keyword evidence="6 11" id="KW-0547">Nucleotide-binding</keyword>
<keyword evidence="4 11" id="KW-0963">Cytoplasm</keyword>
<evidence type="ECO:0000256" key="3">
    <source>
        <dbReference type="ARBA" id="ARBA00011209"/>
    </source>
</evidence>
<name>A0A2K8KUN0_9GAMM</name>
<dbReference type="Proteomes" id="UP000229757">
    <property type="component" value="Chromosome"/>
</dbReference>
<evidence type="ECO:0000313" key="13">
    <source>
        <dbReference type="EMBL" id="ATX78403.1"/>
    </source>
</evidence>
<evidence type="ECO:0000256" key="5">
    <source>
        <dbReference type="ARBA" id="ARBA00022598"/>
    </source>
</evidence>
<feature type="domain" description="DALR anticodon binding" evidence="12">
    <location>
        <begin position="582"/>
        <end position="677"/>
    </location>
</feature>
<dbReference type="AlphaFoldDB" id="A0A2K8KUN0"/>
<dbReference type="InterPro" id="IPR006194">
    <property type="entry name" value="Gly-tRNA-synth_heterodimer"/>
</dbReference>
<evidence type="ECO:0000259" key="12">
    <source>
        <dbReference type="Pfam" id="PF05746"/>
    </source>
</evidence>
<dbReference type="EC" id="6.1.1.14" evidence="11"/>
<protein>
    <recommendedName>
        <fullName evidence="11">Glycine--tRNA ligase beta subunit</fullName>
        <ecNumber evidence="11">6.1.1.14</ecNumber>
    </recommendedName>
    <alternativeName>
        <fullName evidence="11">Glycyl-tRNA synthetase beta subunit</fullName>
        <shortName evidence="11">GlyRS</shortName>
    </alternativeName>
</protein>
<dbReference type="GO" id="GO:0006420">
    <property type="term" value="P:arginyl-tRNA aminoacylation"/>
    <property type="evidence" value="ECO:0007669"/>
    <property type="project" value="InterPro"/>
</dbReference>
<dbReference type="KEGG" id="rfo:REIFOR_03300"/>
<evidence type="ECO:0000256" key="7">
    <source>
        <dbReference type="ARBA" id="ARBA00022840"/>
    </source>
</evidence>
<dbReference type="Pfam" id="PF05746">
    <property type="entry name" value="DALR_1"/>
    <property type="match status" value="1"/>
</dbReference>
<dbReference type="GO" id="GO:0004814">
    <property type="term" value="F:arginine-tRNA ligase activity"/>
    <property type="evidence" value="ECO:0007669"/>
    <property type="project" value="InterPro"/>
</dbReference>
<keyword evidence="5 11" id="KW-0436">Ligase</keyword>